<dbReference type="SUPFAM" id="SSF51735">
    <property type="entry name" value="NAD(P)-binding Rossmann-fold domains"/>
    <property type="match status" value="1"/>
</dbReference>
<dbReference type="OMA" id="YSRMRFV"/>
<organism evidence="2 3">
    <name type="scientific">Aspergillus terreus (strain NIH 2624 / FGSC A1156)</name>
    <dbReference type="NCBI Taxonomy" id="341663"/>
    <lineage>
        <taxon>Eukaryota</taxon>
        <taxon>Fungi</taxon>
        <taxon>Dikarya</taxon>
        <taxon>Ascomycota</taxon>
        <taxon>Pezizomycotina</taxon>
        <taxon>Eurotiomycetes</taxon>
        <taxon>Eurotiomycetidae</taxon>
        <taxon>Eurotiales</taxon>
        <taxon>Aspergillaceae</taxon>
        <taxon>Aspergillus</taxon>
        <taxon>Aspergillus subgen. Circumdati</taxon>
    </lineage>
</organism>
<dbReference type="PANTHER" id="PTHR47534">
    <property type="entry name" value="YALI0E05731P"/>
    <property type="match status" value="1"/>
</dbReference>
<proteinExistence type="predicted"/>
<sequence length="479" mass="52312">MEKTTGDEGRSIYTDMAQFGSIIYDIVNPLEWEFGSHGLINVWLGCSQGASAHCDLIVTHLILCLVNLGVYFVEIDHVEMDDIIRAFRGDRSIGCFRPFVSLRTPGRTVFNLLILRQRPGSAVVNHKYLHHPGLLIHTFSPAKPSMVGLTQVRSSNSALNSRNPHFVAVFVGGTSGIGEYTAKQLANSVKQPTIHLVGRNPAAGSRIVEELKAANPNGSFNFIQSDLSLLRNVDDVCAVIKNKEESIDLLFMTTGHLATSKKDTTEGLENNHALRYYSRMRFVHNLLPLLSASKTPGRVVTVLGAGQEGQISEDNLDLQKSWSFFKSVTYAATMNSLAIEHLASQYPTISFAHVFPGIVRTPLMNSTVGSFAGSILGFLSRPFSISEQESGERNLFISTSAAYPPATPSDPSKIGVPLPDGVQTSMASNGKVGGGSYILNYDGANATNEKVMNEYRQKDFARKVWEHTEATFKKVLGTA</sequence>
<dbReference type="STRING" id="341663.Q0CG92"/>
<dbReference type="HOGENOM" id="CLU_044999_0_0_1"/>
<dbReference type="PANTHER" id="PTHR47534:SF3">
    <property type="entry name" value="ALCOHOL DEHYDROGENASE-LIKE C-TERMINAL DOMAIN-CONTAINING PROTEIN"/>
    <property type="match status" value="1"/>
</dbReference>
<dbReference type="RefSeq" id="XP_001209986.1">
    <property type="nucleotide sequence ID" value="XM_001209986.1"/>
</dbReference>
<evidence type="ECO:0000313" key="3">
    <source>
        <dbReference type="Proteomes" id="UP000007963"/>
    </source>
</evidence>
<dbReference type="GO" id="GO:0016491">
    <property type="term" value="F:oxidoreductase activity"/>
    <property type="evidence" value="ECO:0007669"/>
    <property type="project" value="UniProtKB-KW"/>
</dbReference>
<dbReference type="Gene3D" id="3.40.50.720">
    <property type="entry name" value="NAD(P)-binding Rossmann-like Domain"/>
    <property type="match status" value="1"/>
</dbReference>
<evidence type="ECO:0000256" key="1">
    <source>
        <dbReference type="ARBA" id="ARBA00023002"/>
    </source>
</evidence>
<dbReference type="OrthoDB" id="2898509at2759"/>
<reference evidence="3" key="1">
    <citation type="submission" date="2005-09" db="EMBL/GenBank/DDBJ databases">
        <title>Annotation of the Aspergillus terreus NIH2624 genome.</title>
        <authorList>
            <person name="Birren B.W."/>
            <person name="Lander E.S."/>
            <person name="Galagan J.E."/>
            <person name="Nusbaum C."/>
            <person name="Devon K."/>
            <person name="Henn M."/>
            <person name="Ma L.-J."/>
            <person name="Jaffe D.B."/>
            <person name="Butler J."/>
            <person name="Alvarez P."/>
            <person name="Gnerre S."/>
            <person name="Grabherr M."/>
            <person name="Kleber M."/>
            <person name="Mauceli E.W."/>
            <person name="Brockman W."/>
            <person name="Rounsley S."/>
            <person name="Young S.K."/>
            <person name="LaButti K."/>
            <person name="Pushparaj V."/>
            <person name="DeCaprio D."/>
            <person name="Crawford M."/>
            <person name="Koehrsen M."/>
            <person name="Engels R."/>
            <person name="Montgomery P."/>
            <person name="Pearson M."/>
            <person name="Howarth C."/>
            <person name="Larson L."/>
            <person name="Luoma S."/>
            <person name="White J."/>
            <person name="Alvarado L."/>
            <person name="Kodira C.D."/>
            <person name="Zeng Q."/>
            <person name="Oleary S."/>
            <person name="Yandava C."/>
            <person name="Denning D.W."/>
            <person name="Nierman W.C."/>
            <person name="Milne T."/>
            <person name="Madden K."/>
        </authorList>
    </citation>
    <scope>NUCLEOTIDE SEQUENCE [LARGE SCALE GENOMIC DNA]</scope>
    <source>
        <strain evidence="3">NIH 2624 / FGSC A1156</strain>
    </source>
</reference>
<name>Q0CG92_ASPTN</name>
<evidence type="ECO:0000313" key="2">
    <source>
        <dbReference type="EMBL" id="EAU32684.1"/>
    </source>
</evidence>
<dbReference type="Proteomes" id="UP000007963">
    <property type="component" value="Unassembled WGS sequence"/>
</dbReference>
<evidence type="ECO:0008006" key="4">
    <source>
        <dbReference type="Google" id="ProtNLM"/>
    </source>
</evidence>
<dbReference type="VEuPathDB" id="FungiDB:ATEG_07300"/>
<protein>
    <recommendedName>
        <fullName evidence="4">Ketoreductase (KR) domain-containing protein</fullName>
    </recommendedName>
</protein>
<dbReference type="eggNOG" id="KOG1208">
    <property type="taxonomic scope" value="Eukaryota"/>
</dbReference>
<dbReference type="AlphaFoldDB" id="Q0CG92"/>
<gene>
    <name evidence="2" type="ORF">ATEG_07300</name>
</gene>
<dbReference type="InterPro" id="IPR036291">
    <property type="entry name" value="NAD(P)-bd_dom_sf"/>
</dbReference>
<keyword evidence="1" id="KW-0560">Oxidoreductase</keyword>
<dbReference type="InterPro" id="IPR052228">
    <property type="entry name" value="Sec_Metab_Biosynth_Oxidored"/>
</dbReference>
<dbReference type="EMBL" id="CH476603">
    <property type="protein sequence ID" value="EAU32684.1"/>
    <property type="molecule type" value="Genomic_DNA"/>
</dbReference>
<dbReference type="Pfam" id="PF00106">
    <property type="entry name" value="adh_short"/>
    <property type="match status" value="1"/>
</dbReference>
<dbReference type="GeneID" id="4319114"/>
<accession>Q0CG92</accession>
<dbReference type="InterPro" id="IPR002347">
    <property type="entry name" value="SDR_fam"/>
</dbReference>